<dbReference type="NCBIfam" id="NF038080">
    <property type="entry name" value="PG_bind_siph"/>
    <property type="match status" value="2"/>
</dbReference>
<dbReference type="RefSeq" id="WP_114016672.1">
    <property type="nucleotide sequence ID" value="NZ_QOIM01000037.1"/>
</dbReference>
<sequence>MTVTPESVIKIAKGEVGTHEGYSNGHWNNDQKYSKETPTLGWSNYQAWCATFVSWVAYKAGAANLFPCTASCLTGVSWFKQRGRFSEYPAVGAQVFYGSGGGSHTGLVVAFDANTITTVEGNTNTNGSAEGDGVYLRTRQRRDSYVYGYGYPDYPGGIVSADPKWGATSSGGSSAPSTSSPSVARYKVTIGGLEYGYGAKGSHVTAVGKALVAKGYGKHYAEGPGPSWSDADTLNYADFQRSLGYSGKDADGVPGTSSLKALMGTLPGASKPKPKGYEPFPGAAWFKRNPKSPIVTAMGKRLVAEGCSAYKSGPGSQWTNADRESFRKWQRKLGDAPAYCDGWPGRKQWDALKVPKV</sequence>
<reference evidence="2 3" key="1">
    <citation type="submission" date="2018-06" db="EMBL/GenBank/DDBJ databases">
        <title>Streptomyces reniochalinae sp. nov. and Streptomyces diacarnus sp. nov. from marine sponges.</title>
        <authorList>
            <person name="Li L."/>
        </authorList>
    </citation>
    <scope>NUCLEOTIDE SEQUENCE [LARGE SCALE GENOMIC DNA]</scope>
    <source>
        <strain evidence="2 3">LHW50302</strain>
    </source>
</reference>
<proteinExistence type="predicted"/>
<feature type="domain" description="Peptidase C51" evidence="1">
    <location>
        <begin position="44"/>
        <end position="122"/>
    </location>
</feature>
<dbReference type="Pfam" id="PF05257">
    <property type="entry name" value="CHAP"/>
    <property type="match status" value="1"/>
</dbReference>
<comment type="caution">
    <text evidence="2">The sequence shown here is derived from an EMBL/GenBank/DDBJ whole genome shotgun (WGS) entry which is preliminary data.</text>
</comment>
<dbReference type="AlphaFoldDB" id="A0A367EHY8"/>
<evidence type="ECO:0000259" key="1">
    <source>
        <dbReference type="Pfam" id="PF05257"/>
    </source>
</evidence>
<dbReference type="Proteomes" id="UP000253507">
    <property type="component" value="Unassembled WGS sequence"/>
</dbReference>
<dbReference type="InterPro" id="IPR007921">
    <property type="entry name" value="CHAP_dom"/>
</dbReference>
<name>A0A367EHY8_9ACTN</name>
<keyword evidence="3" id="KW-1185">Reference proteome</keyword>
<evidence type="ECO:0000313" key="3">
    <source>
        <dbReference type="Proteomes" id="UP000253507"/>
    </source>
</evidence>
<organism evidence="2 3">
    <name type="scientific">Streptomyces reniochalinae</name>
    <dbReference type="NCBI Taxonomy" id="2250578"/>
    <lineage>
        <taxon>Bacteria</taxon>
        <taxon>Bacillati</taxon>
        <taxon>Actinomycetota</taxon>
        <taxon>Actinomycetes</taxon>
        <taxon>Kitasatosporales</taxon>
        <taxon>Streptomycetaceae</taxon>
        <taxon>Streptomyces</taxon>
    </lineage>
</organism>
<dbReference type="OrthoDB" id="3476732at2"/>
<accession>A0A367EHY8</accession>
<dbReference type="EMBL" id="QOIM01000037">
    <property type="protein sequence ID" value="RCG16977.1"/>
    <property type="molecule type" value="Genomic_DNA"/>
</dbReference>
<evidence type="ECO:0000313" key="2">
    <source>
        <dbReference type="EMBL" id="RCG16977.1"/>
    </source>
</evidence>
<gene>
    <name evidence="2" type="ORF">DQ392_18025</name>
</gene>
<dbReference type="InterPro" id="IPR047763">
    <property type="entry name" value="PG_bind_dom_phiBT1-type"/>
</dbReference>
<protein>
    <submittedName>
        <fullName evidence="2">CHAP domain-containing protein</fullName>
    </submittedName>
</protein>